<dbReference type="OrthoDB" id="3928741at2"/>
<dbReference type="Gene3D" id="3.30.450.40">
    <property type="match status" value="1"/>
</dbReference>
<dbReference type="EMBL" id="CP026952">
    <property type="protein sequence ID" value="AWB91323.1"/>
    <property type="molecule type" value="Genomic_DNA"/>
</dbReference>
<dbReference type="AlphaFoldDB" id="A0A2S0WJ20"/>
<name>A0A2S0WJ20_9ACTN</name>
<reference evidence="2" key="1">
    <citation type="submission" date="2018-01" db="EMBL/GenBank/DDBJ databases">
        <authorList>
            <person name="Li J."/>
        </authorList>
    </citation>
    <scope>NUCLEOTIDE SEQUENCE [LARGE SCALE GENOMIC DNA]</scope>
    <source>
        <strain evidence="2">592</strain>
    </source>
</reference>
<evidence type="ECO:0000313" key="1">
    <source>
        <dbReference type="EMBL" id="AWB91323.1"/>
    </source>
</evidence>
<protein>
    <submittedName>
        <fullName evidence="1">Transcriptional regulator</fullName>
    </submittedName>
</protein>
<evidence type="ECO:0000313" key="2">
    <source>
        <dbReference type="Proteomes" id="UP000244384"/>
    </source>
</evidence>
<proteinExistence type="predicted"/>
<dbReference type="RefSeq" id="WP_108576969.1">
    <property type="nucleotide sequence ID" value="NZ_CP026952.1"/>
</dbReference>
<sequence>MGRSYDLAVPPGADPAILSRYLHAVHDTFVASGRGDPALRRLVLDSWRRSIDSGLDPEQVTAAIRLDDEALVDIRESHPLATGMPVIRRLLVDSAADAGLLVAVSDAAGQLLWVEGDASLRARAEGMHFLPGADWSEASVGTNAPGTALALDRPVQIFGPEHLARQVTPWSCSAAPIHDPDTGAVLGVLDLTGGDEVASPQSLSLVRATVAAVEAELRIERLNPPRRTTVATSAWSTPALDVLGVHGATLHHGATTTRLSLRHSEIILLLAESGDGMTTAELGIALSDDDQAQVTVRAELSRLRGVLGPIGLQSRPYRVEGGIDTDAARVRDDLAAGRLRRAVARYRGPVLPASTAPGVERLRDELHMHVRSCLLASDDADALLSFADTGHGRDDYEIWQRVLSILPPSSPRGAQVAAHVAMLDDELG</sequence>
<dbReference type="Pfam" id="PF01590">
    <property type="entry name" value="GAF"/>
    <property type="match status" value="1"/>
</dbReference>
<dbReference type="Proteomes" id="UP000244384">
    <property type="component" value="Chromosome"/>
</dbReference>
<dbReference type="InterPro" id="IPR029016">
    <property type="entry name" value="GAF-like_dom_sf"/>
</dbReference>
<gene>
    <name evidence="1" type="ORF">C3E78_03290</name>
</gene>
<dbReference type="KEGG" id="aez:C3E78_03290"/>
<dbReference type="InterPro" id="IPR003018">
    <property type="entry name" value="GAF"/>
</dbReference>
<accession>A0A5F2ENL7</accession>
<accession>A0A2S0WJ20</accession>
<keyword evidence="2" id="KW-1185">Reference proteome</keyword>
<organism evidence="1 2">
    <name type="scientific">Aeromicrobium chenweiae</name>
    <dbReference type="NCBI Taxonomy" id="2079793"/>
    <lineage>
        <taxon>Bacteria</taxon>
        <taxon>Bacillati</taxon>
        <taxon>Actinomycetota</taxon>
        <taxon>Actinomycetes</taxon>
        <taxon>Propionibacteriales</taxon>
        <taxon>Nocardioidaceae</taxon>
        <taxon>Aeromicrobium</taxon>
    </lineage>
</organism>